<dbReference type="EC" id="1.1.1.35" evidence="5"/>
<dbReference type="GO" id="GO:0003857">
    <property type="term" value="F:(3S)-3-hydroxyacyl-CoA dehydrogenase (NAD+) activity"/>
    <property type="evidence" value="ECO:0007669"/>
    <property type="project" value="UniProtKB-EC"/>
</dbReference>
<dbReference type="SUPFAM" id="SSF48179">
    <property type="entry name" value="6-phosphogluconate dehydrogenase C-terminal domain-like"/>
    <property type="match status" value="1"/>
</dbReference>
<name>A0A3B0T496_9ZZZZ</name>
<accession>A0A3B0T496</accession>
<keyword evidence="1 5" id="KW-0560">Oxidoreductase</keyword>
<dbReference type="Pfam" id="PF02737">
    <property type="entry name" value="3HCDH_N"/>
    <property type="match status" value="1"/>
</dbReference>
<dbReference type="PANTHER" id="PTHR48075:SF5">
    <property type="entry name" value="3-HYDROXYBUTYRYL-COA DEHYDROGENASE"/>
    <property type="match status" value="1"/>
</dbReference>
<dbReference type="GO" id="GO:0006635">
    <property type="term" value="P:fatty acid beta-oxidation"/>
    <property type="evidence" value="ECO:0007669"/>
    <property type="project" value="TreeGrafter"/>
</dbReference>
<dbReference type="GO" id="GO:0070403">
    <property type="term" value="F:NAD+ binding"/>
    <property type="evidence" value="ECO:0007669"/>
    <property type="project" value="InterPro"/>
</dbReference>
<feature type="domain" description="3-hydroxyacyl-CoA dehydrogenase NAD binding" evidence="3">
    <location>
        <begin position="10"/>
        <end position="186"/>
    </location>
</feature>
<dbReference type="InterPro" id="IPR036291">
    <property type="entry name" value="NAD(P)-bd_dom_sf"/>
</dbReference>
<feature type="domain" description="3-hydroxybutyryl-CoA dehydrogenase reduced Rossmann-fold" evidence="4">
    <location>
        <begin position="347"/>
        <end position="401"/>
    </location>
</feature>
<dbReference type="EMBL" id="UOEK01000445">
    <property type="protein sequence ID" value="VAW08157.1"/>
    <property type="molecule type" value="Genomic_DNA"/>
</dbReference>
<dbReference type="AlphaFoldDB" id="A0A3B0T496"/>
<proteinExistence type="predicted"/>
<sequence>MGALTSETIVGVVGAGTMGAGIAHVAAAAGHRVIIFDQDKGVAERAIAGIAARLERSVERGRIDEELANQTNRNLTAAVSINDLSECRLVIEAIVENLGIKRLVLGEIEKMVSNDAILATNTSSLSVTAIAAELERPEQCVGMHFFNPAPVMRLVEIVHGAVTDSEVAATAFGTAQAWGKTAVHTKSSPGFIVNRVARPYYGEALRLLSEGAANVVTLDAVYTECGAWRMGPFSLLDLIGLDVNLDVSKAVFDATFNDPRFAPSFVQQSLVDAGHLGRKTGRGFYEYGPDAVEPEPATAPDHGLDKEVVVHGDPGPLGALVDRWSMRGVSVTHVAGDGLISVGDIQLRLTDGRPATELVDVGLAPPNTAVIDWVHDWVTTSRVCIAAASTCSRSSLGTLVGA</sequence>
<feature type="non-terminal residue" evidence="5">
    <location>
        <position position="402"/>
    </location>
</feature>
<dbReference type="InterPro" id="IPR006176">
    <property type="entry name" value="3-OHacyl-CoA_DH_NAD-bd"/>
</dbReference>
<evidence type="ECO:0000259" key="2">
    <source>
        <dbReference type="Pfam" id="PF00725"/>
    </source>
</evidence>
<dbReference type="FunFam" id="3.40.50.720:FF:000009">
    <property type="entry name" value="Fatty oxidation complex, alpha subunit"/>
    <property type="match status" value="1"/>
</dbReference>
<dbReference type="InterPro" id="IPR006180">
    <property type="entry name" value="3-OHacyl-CoA_DH_CS"/>
</dbReference>
<protein>
    <submittedName>
        <fullName evidence="5">3-hydroxybutyryl-CoA dehydrogenase 3-hydroxyacyl-CoA dehydrogenase</fullName>
        <ecNumber evidence="5">1.1.1.157</ecNumber>
        <ecNumber evidence="5">1.1.1.35</ecNumber>
    </submittedName>
</protein>
<dbReference type="InterPro" id="IPR006108">
    <property type="entry name" value="3HC_DH_C"/>
</dbReference>
<reference evidence="5" key="1">
    <citation type="submission" date="2018-06" db="EMBL/GenBank/DDBJ databases">
        <authorList>
            <person name="Zhirakovskaya E."/>
        </authorList>
    </citation>
    <scope>NUCLEOTIDE SEQUENCE</scope>
</reference>
<feature type="domain" description="3-hydroxyacyl-CoA dehydrogenase C-terminal" evidence="2">
    <location>
        <begin position="190"/>
        <end position="287"/>
    </location>
</feature>
<dbReference type="Pfam" id="PF00725">
    <property type="entry name" value="3HCDH"/>
    <property type="match status" value="1"/>
</dbReference>
<dbReference type="InterPro" id="IPR008927">
    <property type="entry name" value="6-PGluconate_DH-like_C_sf"/>
</dbReference>
<evidence type="ECO:0000259" key="3">
    <source>
        <dbReference type="Pfam" id="PF02737"/>
    </source>
</evidence>
<dbReference type="GO" id="GO:0008691">
    <property type="term" value="F:3-hydroxybutyryl-CoA dehydrogenase activity"/>
    <property type="evidence" value="ECO:0007669"/>
    <property type="project" value="UniProtKB-EC"/>
</dbReference>
<dbReference type="InterPro" id="IPR041040">
    <property type="entry name" value="3HCDH_RFF"/>
</dbReference>
<evidence type="ECO:0000313" key="5">
    <source>
        <dbReference type="EMBL" id="VAW08157.1"/>
    </source>
</evidence>
<organism evidence="5">
    <name type="scientific">hydrothermal vent metagenome</name>
    <dbReference type="NCBI Taxonomy" id="652676"/>
    <lineage>
        <taxon>unclassified sequences</taxon>
        <taxon>metagenomes</taxon>
        <taxon>ecological metagenomes</taxon>
    </lineage>
</organism>
<dbReference type="EC" id="1.1.1.157" evidence="5"/>
<dbReference type="Pfam" id="PF18321">
    <property type="entry name" value="3HCDH_RFF"/>
    <property type="match status" value="1"/>
</dbReference>
<evidence type="ECO:0000259" key="4">
    <source>
        <dbReference type="Pfam" id="PF18321"/>
    </source>
</evidence>
<dbReference type="PROSITE" id="PS00067">
    <property type="entry name" value="3HCDH"/>
    <property type="match status" value="1"/>
</dbReference>
<dbReference type="PANTHER" id="PTHR48075">
    <property type="entry name" value="3-HYDROXYACYL-COA DEHYDROGENASE FAMILY PROTEIN"/>
    <property type="match status" value="1"/>
</dbReference>
<dbReference type="Gene3D" id="1.10.1040.50">
    <property type="match status" value="1"/>
</dbReference>
<dbReference type="SUPFAM" id="SSF51735">
    <property type="entry name" value="NAD(P)-binding Rossmann-fold domains"/>
    <property type="match status" value="1"/>
</dbReference>
<dbReference type="Gene3D" id="3.40.50.720">
    <property type="entry name" value="NAD(P)-binding Rossmann-like Domain"/>
    <property type="match status" value="1"/>
</dbReference>
<evidence type="ECO:0000256" key="1">
    <source>
        <dbReference type="ARBA" id="ARBA00023002"/>
    </source>
</evidence>
<gene>
    <name evidence="5" type="ORF">MNBD_ACTINO02-667</name>
</gene>